<proteinExistence type="predicted"/>
<dbReference type="EMBL" id="ADKX01000046">
    <property type="protein sequence ID" value="EFW03474.1"/>
    <property type="molecule type" value="Genomic_DNA"/>
</dbReference>
<reference evidence="2 3" key="1">
    <citation type="submission" date="2010-12" db="EMBL/GenBank/DDBJ databases">
        <title>The Genome Sequence of Coprobacillus sp. strain 29_1.</title>
        <authorList>
            <consortium name="The Broad Institute Genome Sequencing Platform"/>
            <person name="Earl A."/>
            <person name="Ward D."/>
            <person name="Feldgarden M."/>
            <person name="Gevers D."/>
            <person name="Daigneault M."/>
            <person name="Sibley C.D."/>
            <person name="White A."/>
            <person name="Strauss J."/>
            <person name="Allen-Vercoe E."/>
            <person name="Young S.K."/>
            <person name="Zeng Q."/>
            <person name="Gargeya S."/>
            <person name="Fitzgerald M."/>
            <person name="Haas B."/>
            <person name="Abouelleil A."/>
            <person name="Alvarado L."/>
            <person name="Arachchi H.M."/>
            <person name="Berlin A."/>
            <person name="Brown A."/>
            <person name="Chapman S.B."/>
            <person name="Chen Z."/>
            <person name="Dunbar C."/>
            <person name="Freedman E."/>
            <person name="Gearin G."/>
            <person name="Gellesch M."/>
            <person name="Goldberg J."/>
            <person name="Griggs A."/>
            <person name="Gujja S."/>
            <person name="Heilman E."/>
            <person name="Heiman D."/>
            <person name="Howarth C."/>
            <person name="Larson L."/>
            <person name="Lui A."/>
            <person name="MacDonald P.J.P."/>
            <person name="Mehta T."/>
            <person name="Montmayeur A."/>
            <person name="Murphy C."/>
            <person name="Neiman D."/>
            <person name="Pearson M."/>
            <person name="Priest M."/>
            <person name="Roberts A."/>
            <person name="Saif S."/>
            <person name="Shea T."/>
            <person name="Shenoy N."/>
            <person name="Sisk P."/>
            <person name="Stolte C."/>
            <person name="Sykes S."/>
            <person name="White J."/>
            <person name="Yandava C."/>
            <person name="Nusbaum C."/>
            <person name="Birren B."/>
        </authorList>
    </citation>
    <scope>NUCLEOTIDE SEQUENCE [LARGE SCALE GENOMIC DNA]</scope>
    <source>
        <strain evidence="2 3">29_1</strain>
    </source>
</reference>
<protein>
    <recommendedName>
        <fullName evidence="4">Lipoprotein</fullName>
    </recommendedName>
</protein>
<dbReference type="STRING" id="100884.GCA_000269565_03827"/>
<evidence type="ECO:0000313" key="3">
    <source>
        <dbReference type="Proteomes" id="UP000003157"/>
    </source>
</evidence>
<evidence type="ECO:0000256" key="1">
    <source>
        <dbReference type="SAM" id="SignalP"/>
    </source>
</evidence>
<sequence>MKKIIISFLVLALMSGCKPSLSTSDKSNKYVLLFSNDKAETFDTSSFVYYNAAGGITSEDNFDGTLFTQLTEYKNKLIANNGQEIVESTNGKVKTIKYKKQLDAYSSDLESFEYNNQLFWFTHGGVSGVYNSYLFCYDTQNTLTMSNGAVFGYLLDKNFVYVIMGNDWHDDTSKNTAMKVVKIDLDKFEVVDEVISDTSSDITMNLLEQGKNIFSKDEILFSISMPSDKERNPSYLYSFSLKDGGLTKLLNLSEFGIDTGEDETYYINNSFVYNNALYFFLRNGDLFKISKDKQYHVEKVLTLPDCLIGSISTYRVIDNHLVCVYNKNASENRYSLIEYDLENYQVVEDILLEKVSSLLTQKYPVGVLKK</sequence>
<dbReference type="AlphaFoldDB" id="E7GEM3"/>
<dbReference type="HOGENOM" id="CLU_747445_0_0_9"/>
<feature type="signal peptide" evidence="1">
    <location>
        <begin position="1"/>
        <end position="22"/>
    </location>
</feature>
<evidence type="ECO:0008006" key="4">
    <source>
        <dbReference type="Google" id="ProtNLM"/>
    </source>
</evidence>
<gene>
    <name evidence="2" type="ORF">HMPREF9488_03165</name>
</gene>
<dbReference type="RefSeq" id="WP_008790247.1">
    <property type="nucleotide sequence ID" value="NZ_AKCB01000004.1"/>
</dbReference>
<dbReference type="Proteomes" id="UP000003157">
    <property type="component" value="Unassembled WGS sequence"/>
</dbReference>
<dbReference type="GeneID" id="78231564"/>
<dbReference type="PROSITE" id="PS51257">
    <property type="entry name" value="PROKAR_LIPOPROTEIN"/>
    <property type="match status" value="1"/>
</dbReference>
<feature type="chain" id="PRO_5003218380" description="Lipoprotein" evidence="1">
    <location>
        <begin position="23"/>
        <end position="370"/>
    </location>
</feature>
<comment type="caution">
    <text evidence="2">The sequence shown here is derived from an EMBL/GenBank/DDBJ whole genome shotgun (WGS) entry which is preliminary data.</text>
</comment>
<evidence type="ECO:0000313" key="2">
    <source>
        <dbReference type="EMBL" id="EFW03474.1"/>
    </source>
</evidence>
<organism evidence="2 3">
    <name type="scientific">Coprobacillus cateniformis</name>
    <dbReference type="NCBI Taxonomy" id="100884"/>
    <lineage>
        <taxon>Bacteria</taxon>
        <taxon>Bacillati</taxon>
        <taxon>Bacillota</taxon>
        <taxon>Erysipelotrichia</taxon>
        <taxon>Erysipelotrichales</taxon>
        <taxon>Coprobacillaceae</taxon>
        <taxon>Coprobacillus</taxon>
    </lineage>
</organism>
<name>E7GEM3_9FIRM</name>
<keyword evidence="1" id="KW-0732">Signal</keyword>
<accession>E7GEM3</accession>
<keyword evidence="3" id="KW-1185">Reference proteome</keyword>